<gene>
    <name evidence="1" type="ORF">TWF694_003986</name>
</gene>
<sequence>MSLKLSSPLVIEVSTKARSLVDHGAVGAEHGITAHSAYCRFNDIKQALKAELEASATALSPDETKASTALASTLKKKIKMMKFKKEKHDESGESDYYE</sequence>
<protein>
    <submittedName>
        <fullName evidence="1">Uncharacterized protein</fullName>
    </submittedName>
</protein>
<name>A0AAV9WX04_9PEZI</name>
<dbReference type="Proteomes" id="UP001365542">
    <property type="component" value="Unassembled WGS sequence"/>
</dbReference>
<comment type="caution">
    <text evidence="1">The sequence shown here is derived from an EMBL/GenBank/DDBJ whole genome shotgun (WGS) entry which is preliminary data.</text>
</comment>
<evidence type="ECO:0000313" key="2">
    <source>
        <dbReference type="Proteomes" id="UP001365542"/>
    </source>
</evidence>
<keyword evidence="2" id="KW-1185">Reference proteome</keyword>
<reference evidence="1 2" key="1">
    <citation type="submission" date="2019-10" db="EMBL/GenBank/DDBJ databases">
        <authorList>
            <person name="Palmer J.M."/>
        </authorList>
    </citation>
    <scope>NUCLEOTIDE SEQUENCE [LARGE SCALE GENOMIC DNA]</scope>
    <source>
        <strain evidence="1 2">TWF694</strain>
    </source>
</reference>
<proteinExistence type="predicted"/>
<accession>A0AAV9WX04</accession>
<organism evidence="1 2">
    <name type="scientific">Orbilia ellipsospora</name>
    <dbReference type="NCBI Taxonomy" id="2528407"/>
    <lineage>
        <taxon>Eukaryota</taxon>
        <taxon>Fungi</taxon>
        <taxon>Dikarya</taxon>
        <taxon>Ascomycota</taxon>
        <taxon>Pezizomycotina</taxon>
        <taxon>Orbiliomycetes</taxon>
        <taxon>Orbiliales</taxon>
        <taxon>Orbiliaceae</taxon>
        <taxon>Orbilia</taxon>
    </lineage>
</organism>
<dbReference type="EMBL" id="JAVHJO010000014">
    <property type="protein sequence ID" value="KAK6528747.1"/>
    <property type="molecule type" value="Genomic_DNA"/>
</dbReference>
<dbReference type="AlphaFoldDB" id="A0AAV9WX04"/>
<evidence type="ECO:0000313" key="1">
    <source>
        <dbReference type="EMBL" id="KAK6528747.1"/>
    </source>
</evidence>